<keyword evidence="1" id="KW-0812">Transmembrane</keyword>
<dbReference type="PANTHER" id="PTHR37308">
    <property type="entry name" value="INTEGRAL MEMBRANE PROTEIN"/>
    <property type="match status" value="1"/>
</dbReference>
<comment type="caution">
    <text evidence="2">The sequence shown here is derived from an EMBL/GenBank/DDBJ whole genome shotgun (WGS) entry which is preliminary data.</text>
</comment>
<protein>
    <submittedName>
        <fullName evidence="2">DUF368 domain-containing protein</fullName>
    </submittedName>
</protein>
<organism evidence="2 3">
    <name type="scientific">Candidatus Merdivicinus excrementipullorum</name>
    <dbReference type="NCBI Taxonomy" id="2840867"/>
    <lineage>
        <taxon>Bacteria</taxon>
        <taxon>Bacillati</taxon>
        <taxon>Bacillota</taxon>
        <taxon>Clostridia</taxon>
        <taxon>Eubacteriales</taxon>
        <taxon>Oscillospiraceae</taxon>
        <taxon>Oscillospiraceae incertae sedis</taxon>
        <taxon>Candidatus Merdivicinus</taxon>
    </lineage>
</organism>
<dbReference type="InterPro" id="IPR007163">
    <property type="entry name" value="VCA0040-like"/>
</dbReference>
<dbReference type="EMBL" id="DVJP01000077">
    <property type="protein sequence ID" value="HIS77483.1"/>
    <property type="molecule type" value="Genomic_DNA"/>
</dbReference>
<dbReference type="AlphaFoldDB" id="A0A9D1K1V7"/>
<keyword evidence="1" id="KW-1133">Transmembrane helix</keyword>
<feature type="transmembrane region" description="Helical" evidence="1">
    <location>
        <begin position="116"/>
        <end position="138"/>
    </location>
</feature>
<feature type="transmembrane region" description="Helical" evidence="1">
    <location>
        <begin position="82"/>
        <end position="101"/>
    </location>
</feature>
<accession>A0A9D1K1V7</accession>
<dbReference type="Pfam" id="PF04018">
    <property type="entry name" value="VCA0040-like"/>
    <property type="match status" value="1"/>
</dbReference>
<keyword evidence="1" id="KW-0472">Membrane</keyword>
<evidence type="ECO:0000256" key="1">
    <source>
        <dbReference type="SAM" id="Phobius"/>
    </source>
</evidence>
<feature type="transmembrane region" description="Helical" evidence="1">
    <location>
        <begin position="55"/>
        <end position="75"/>
    </location>
</feature>
<evidence type="ECO:0000313" key="3">
    <source>
        <dbReference type="Proteomes" id="UP000824002"/>
    </source>
</evidence>
<dbReference type="Proteomes" id="UP000824002">
    <property type="component" value="Unassembled WGS sequence"/>
</dbReference>
<feature type="transmembrane region" description="Helical" evidence="1">
    <location>
        <begin position="218"/>
        <end position="236"/>
    </location>
</feature>
<reference evidence="2" key="2">
    <citation type="journal article" date="2021" name="PeerJ">
        <title>Extensive microbial diversity within the chicken gut microbiome revealed by metagenomics and culture.</title>
        <authorList>
            <person name="Gilroy R."/>
            <person name="Ravi A."/>
            <person name="Getino M."/>
            <person name="Pursley I."/>
            <person name="Horton D.L."/>
            <person name="Alikhan N.F."/>
            <person name="Baker D."/>
            <person name="Gharbi K."/>
            <person name="Hall N."/>
            <person name="Watson M."/>
            <person name="Adriaenssens E.M."/>
            <person name="Foster-Nyarko E."/>
            <person name="Jarju S."/>
            <person name="Secka A."/>
            <person name="Antonio M."/>
            <person name="Oren A."/>
            <person name="Chaudhuri R.R."/>
            <person name="La Ragione R."/>
            <person name="Hildebrand F."/>
            <person name="Pallen M.J."/>
        </authorList>
    </citation>
    <scope>NUCLEOTIDE SEQUENCE</scope>
    <source>
        <strain evidence="2">CHK199-13235</strain>
    </source>
</reference>
<dbReference type="PANTHER" id="PTHR37308:SF1">
    <property type="entry name" value="POLYPRENYL-PHOSPHATE TRANSPORTER"/>
    <property type="match status" value="1"/>
</dbReference>
<gene>
    <name evidence="2" type="ORF">IAB51_11855</name>
</gene>
<evidence type="ECO:0000313" key="2">
    <source>
        <dbReference type="EMBL" id="HIS77483.1"/>
    </source>
</evidence>
<sequence>MKKHLITALKAMLIGASMLIPGVSGGTMAIILNVYDKLLSSVSHFFSAPKKNAAFLGVFVAGGLLGVFLFSNIILTVTNTFPFPMMFFFMGAILGGLPALLDHAKTESGFQLRQILYVLIGAAVVLAMSFEPTGLFTAGTGFQAVLVLFIAGILCAAALILPGISISYMLLIFGLYEPAMTAIHTLDFGFLLPIGFGLLAGILLMVKLLEKAMVKAPQVTYPVIIGFLLGSLPQVFPGIPTGFNWIICPVMLAAGFAGIMLLSRLTADADN</sequence>
<reference evidence="2" key="1">
    <citation type="submission" date="2020-10" db="EMBL/GenBank/DDBJ databases">
        <authorList>
            <person name="Gilroy R."/>
        </authorList>
    </citation>
    <scope>NUCLEOTIDE SEQUENCE</scope>
    <source>
        <strain evidence="2">CHK199-13235</strain>
    </source>
</reference>
<feature type="transmembrane region" description="Helical" evidence="1">
    <location>
        <begin position="145"/>
        <end position="176"/>
    </location>
</feature>
<name>A0A9D1K1V7_9FIRM</name>
<feature type="transmembrane region" description="Helical" evidence="1">
    <location>
        <begin position="12"/>
        <end position="35"/>
    </location>
</feature>
<feature type="transmembrane region" description="Helical" evidence="1">
    <location>
        <begin position="188"/>
        <end position="206"/>
    </location>
</feature>
<proteinExistence type="predicted"/>
<feature type="transmembrane region" description="Helical" evidence="1">
    <location>
        <begin position="242"/>
        <end position="262"/>
    </location>
</feature>